<evidence type="ECO:0000313" key="4">
    <source>
        <dbReference type="RefSeq" id="XP_011497332.1"/>
    </source>
</evidence>
<dbReference type="AlphaFoldDB" id="A0AAJ6YFX3"/>
<dbReference type="PANTHER" id="PTHR21780:SF0">
    <property type="entry name" value="TRANSMEMBRANE PROTEIN 209"/>
    <property type="match status" value="1"/>
</dbReference>
<dbReference type="Proteomes" id="UP000695007">
    <property type="component" value="Unplaced"/>
</dbReference>
<sequence length="535" mass="59831">MGDFHSPMRCISPSARVLTPKPQVEQTLDVRQMQKKAKNAITLFFINSVLFGVVIFDIFYGGIAYKPFSWIEWCLASIFGLNSIYHLIKYTMAMYGLKPVTLTVKQRKLLGISDDDPLFRNEVPVQQKPSEPSTPLNFSCMNLSRHSSTLGTSGLNESKDYSTSSPFSKYNTPLSRKSTLSPNATINKLLNSSMNTSFTGDELIQDEAELQNYLKEVTKKERKSLSHSTNVDQPSNLLSSFWSHPATRSPGEVSPLLRRCAYQLAPTVDKSKSSSPGVEEGNSPRAFGAPDVWRKYRIDPVKVNQWIANLRMWISKTVVERVALEIDNVCTSLIRHGLSDSQPGNVGLDKLRKLAQSFSVSVIPTLPTLVPFLELSNNQDYLVKRIKALAKGGSMSEFKWNSGGSHNGKEWDSNLPTDTAIIMHLVSTYMDTQLETPLNQPDARPFTSRYLAKSGFELPRNKGPIIVNQSLNPPHYCLALSGDSMSNDYEDIPRGRNNLFHTLLLFLYIAKTRDHGMLGRVNLGMSGVNVLWVID</sequence>
<feature type="transmembrane region" description="Helical" evidence="2">
    <location>
        <begin position="41"/>
        <end position="64"/>
    </location>
</feature>
<accession>A0AAJ6YFX3</accession>
<name>A0AAJ6YFX3_9HYME</name>
<evidence type="ECO:0000256" key="2">
    <source>
        <dbReference type="SAM" id="Phobius"/>
    </source>
</evidence>
<keyword evidence="2" id="KW-1133">Transmembrane helix</keyword>
<keyword evidence="3" id="KW-1185">Reference proteome</keyword>
<dbReference type="InterPro" id="IPR019176">
    <property type="entry name" value="Cytochrome_B561-rel"/>
</dbReference>
<dbReference type="Pfam" id="PF09786">
    <property type="entry name" value="CytochromB561_N"/>
    <property type="match status" value="1"/>
</dbReference>
<reference evidence="4" key="1">
    <citation type="submission" date="2025-08" db="UniProtKB">
        <authorList>
            <consortium name="RefSeq"/>
        </authorList>
    </citation>
    <scope>IDENTIFICATION</scope>
</reference>
<proteinExistence type="predicted"/>
<evidence type="ECO:0000256" key="1">
    <source>
        <dbReference type="SAM" id="MobiDB-lite"/>
    </source>
</evidence>
<dbReference type="KEGG" id="csol:105361766"/>
<dbReference type="PANTHER" id="PTHR21780">
    <property type="entry name" value="TRANSMEMBRANE PROTEIN 209"/>
    <property type="match status" value="1"/>
</dbReference>
<organism evidence="3 4">
    <name type="scientific">Ceratosolen solmsi marchali</name>
    <dbReference type="NCBI Taxonomy" id="326594"/>
    <lineage>
        <taxon>Eukaryota</taxon>
        <taxon>Metazoa</taxon>
        <taxon>Ecdysozoa</taxon>
        <taxon>Arthropoda</taxon>
        <taxon>Hexapoda</taxon>
        <taxon>Insecta</taxon>
        <taxon>Pterygota</taxon>
        <taxon>Neoptera</taxon>
        <taxon>Endopterygota</taxon>
        <taxon>Hymenoptera</taxon>
        <taxon>Apocrita</taxon>
        <taxon>Proctotrupomorpha</taxon>
        <taxon>Chalcidoidea</taxon>
        <taxon>Agaonidae</taxon>
        <taxon>Agaoninae</taxon>
        <taxon>Ceratosolen</taxon>
    </lineage>
</organism>
<feature type="region of interest" description="Disordered" evidence="1">
    <location>
        <begin position="149"/>
        <end position="178"/>
    </location>
</feature>
<gene>
    <name evidence="4" type="primary">LOC105361766</name>
</gene>
<keyword evidence="2 4" id="KW-0812">Transmembrane</keyword>
<dbReference type="GO" id="GO:0016020">
    <property type="term" value="C:membrane"/>
    <property type="evidence" value="ECO:0007669"/>
    <property type="project" value="TreeGrafter"/>
</dbReference>
<keyword evidence="2" id="KW-0472">Membrane</keyword>
<evidence type="ECO:0000313" key="3">
    <source>
        <dbReference type="Proteomes" id="UP000695007"/>
    </source>
</evidence>
<dbReference type="RefSeq" id="XP_011497332.1">
    <property type="nucleotide sequence ID" value="XM_011499030.1"/>
</dbReference>
<protein>
    <submittedName>
        <fullName evidence="4">Transmembrane protein 209</fullName>
    </submittedName>
</protein>
<dbReference type="GeneID" id="105361766"/>